<dbReference type="Proteomes" id="UP000215335">
    <property type="component" value="Unassembled WGS sequence"/>
</dbReference>
<dbReference type="InterPro" id="IPR036047">
    <property type="entry name" value="F-box-like_dom_sf"/>
</dbReference>
<dbReference type="AlphaFoldDB" id="A0A232FLE9"/>
<dbReference type="InterPro" id="IPR001810">
    <property type="entry name" value="F-box_dom"/>
</dbReference>
<accession>A0A232FLE9</accession>
<comment type="caution">
    <text evidence="2">The sequence shown here is derived from an EMBL/GenBank/DDBJ whole genome shotgun (WGS) entry which is preliminary data.</text>
</comment>
<keyword evidence="3" id="KW-1185">Reference proteome</keyword>
<sequence length="378" mass="43510">MDPEHEKKEEISAEFALHDAMDGILRYLNARDLCRAAQVSRSWNEAVKLEFSRRCPEIVRLPDNYDSRLTNTDGPKFFASNELRSKPEFTLMLCGSTPNTRIDLNVENSLMAAYKPHLPGRLMIIGVDAAMLDTEEIRSCPRSMDNAPTNGIIAFLMPKFRQVQIKVGFCPSHRDRPIRRAKSIVNSIMPDNWDSESTILLFGRIFYTIHERVLSYIKRRFKPNSYTVLGGSMANYIKIIDCLRDDYPAYLGMEGCVAINFSGIERHSAVITINQRLSGFESDVAKFAKGLKSKLKRCNKGLICGPRVGVHDYWIRYREKCYYKIWINIIKKYFPNVTFMGFFNEKHLHYIGMNTGQDDSDQKMLHELVVSILILTHD</sequence>
<gene>
    <name evidence="2" type="ORF">TSAR_011021</name>
</gene>
<dbReference type="OrthoDB" id="10617030at2759"/>
<proteinExistence type="predicted"/>
<evidence type="ECO:0000259" key="1">
    <source>
        <dbReference type="Pfam" id="PF12937"/>
    </source>
</evidence>
<organism evidence="2 3">
    <name type="scientific">Trichomalopsis sarcophagae</name>
    <dbReference type="NCBI Taxonomy" id="543379"/>
    <lineage>
        <taxon>Eukaryota</taxon>
        <taxon>Metazoa</taxon>
        <taxon>Ecdysozoa</taxon>
        <taxon>Arthropoda</taxon>
        <taxon>Hexapoda</taxon>
        <taxon>Insecta</taxon>
        <taxon>Pterygota</taxon>
        <taxon>Neoptera</taxon>
        <taxon>Endopterygota</taxon>
        <taxon>Hymenoptera</taxon>
        <taxon>Apocrita</taxon>
        <taxon>Proctotrupomorpha</taxon>
        <taxon>Chalcidoidea</taxon>
        <taxon>Pteromalidae</taxon>
        <taxon>Pteromalinae</taxon>
        <taxon>Trichomalopsis</taxon>
    </lineage>
</organism>
<dbReference type="SUPFAM" id="SSF81383">
    <property type="entry name" value="F-box domain"/>
    <property type="match status" value="1"/>
</dbReference>
<dbReference type="Gene3D" id="1.20.1280.50">
    <property type="match status" value="1"/>
</dbReference>
<evidence type="ECO:0000313" key="2">
    <source>
        <dbReference type="EMBL" id="OXU31278.1"/>
    </source>
</evidence>
<name>A0A232FLE9_9HYME</name>
<evidence type="ECO:0000313" key="3">
    <source>
        <dbReference type="Proteomes" id="UP000215335"/>
    </source>
</evidence>
<dbReference type="EMBL" id="NNAY01000071">
    <property type="protein sequence ID" value="OXU31278.1"/>
    <property type="molecule type" value="Genomic_DNA"/>
</dbReference>
<feature type="domain" description="F-box" evidence="1">
    <location>
        <begin position="24"/>
        <end position="47"/>
    </location>
</feature>
<protein>
    <recommendedName>
        <fullName evidence="1">F-box domain-containing protein</fullName>
    </recommendedName>
</protein>
<reference evidence="2 3" key="1">
    <citation type="journal article" date="2017" name="Curr. Biol.">
        <title>The Evolution of Venom by Co-option of Single-Copy Genes.</title>
        <authorList>
            <person name="Martinson E.O."/>
            <person name="Mrinalini"/>
            <person name="Kelkar Y.D."/>
            <person name="Chang C.H."/>
            <person name="Werren J.H."/>
        </authorList>
    </citation>
    <scope>NUCLEOTIDE SEQUENCE [LARGE SCALE GENOMIC DNA]</scope>
    <source>
        <strain evidence="2 3">Alberta</strain>
        <tissue evidence="2">Whole body</tissue>
    </source>
</reference>
<dbReference type="Pfam" id="PF12937">
    <property type="entry name" value="F-box-like"/>
    <property type="match status" value="1"/>
</dbReference>